<dbReference type="AlphaFoldDB" id="A0A7X5SDC3"/>
<name>A0A7X5SDC3_XANPE</name>
<keyword evidence="3" id="KW-0328">Glycosyltransferase</keyword>
<keyword evidence="2" id="KW-1003">Cell membrane</keyword>
<keyword evidence="6" id="KW-1133">Transmembrane helix</keyword>
<dbReference type="GO" id="GO:0009103">
    <property type="term" value="P:lipopolysaccharide biosynthetic process"/>
    <property type="evidence" value="ECO:0007669"/>
    <property type="project" value="TreeGrafter"/>
</dbReference>
<evidence type="ECO:0000313" key="8">
    <source>
        <dbReference type="EMBL" id="NEL81710.1"/>
    </source>
</evidence>
<evidence type="ECO:0008006" key="10">
    <source>
        <dbReference type="Google" id="ProtNLM"/>
    </source>
</evidence>
<proteinExistence type="predicted"/>
<sequence length="77" mass="8604">GLGLRQPNPPDEPRFVLAARSMVATGQWLLPHRGSELYAEKPPVFMWLQAASYELVPHWPVAFLLPSLLAALATLWL</sequence>
<dbReference type="GO" id="GO:0016763">
    <property type="term" value="F:pentosyltransferase activity"/>
    <property type="evidence" value="ECO:0007669"/>
    <property type="project" value="TreeGrafter"/>
</dbReference>
<dbReference type="InterPro" id="IPR050297">
    <property type="entry name" value="LipidA_mod_glycosyltrf_83"/>
</dbReference>
<evidence type="ECO:0000256" key="1">
    <source>
        <dbReference type="ARBA" id="ARBA00004651"/>
    </source>
</evidence>
<dbReference type="GO" id="GO:0005886">
    <property type="term" value="C:plasma membrane"/>
    <property type="evidence" value="ECO:0007669"/>
    <property type="project" value="UniProtKB-SubCell"/>
</dbReference>
<keyword evidence="5" id="KW-0812">Transmembrane</keyword>
<feature type="non-terminal residue" evidence="8">
    <location>
        <position position="1"/>
    </location>
</feature>
<dbReference type="PANTHER" id="PTHR33908:SF3">
    <property type="entry name" value="UNDECAPRENYL PHOSPHATE-ALPHA-4-AMINO-4-DEOXY-L-ARABINOSE ARABINOSYL TRANSFERASE"/>
    <property type="match status" value="1"/>
</dbReference>
<keyword evidence="4" id="KW-0808">Transferase</keyword>
<dbReference type="PANTHER" id="PTHR33908">
    <property type="entry name" value="MANNOSYLTRANSFERASE YKCB-RELATED"/>
    <property type="match status" value="1"/>
</dbReference>
<feature type="non-terminal residue" evidence="8">
    <location>
        <position position="77"/>
    </location>
</feature>
<evidence type="ECO:0000256" key="5">
    <source>
        <dbReference type="ARBA" id="ARBA00022692"/>
    </source>
</evidence>
<comment type="caution">
    <text evidence="8">The sequence shown here is derived from an EMBL/GenBank/DDBJ whole genome shotgun (WGS) entry which is preliminary data.</text>
</comment>
<evidence type="ECO:0000313" key="9">
    <source>
        <dbReference type="Proteomes" id="UP000471082"/>
    </source>
</evidence>
<gene>
    <name evidence="8" type="ORF">G3W61_36180</name>
</gene>
<evidence type="ECO:0000256" key="2">
    <source>
        <dbReference type="ARBA" id="ARBA00022475"/>
    </source>
</evidence>
<protein>
    <recommendedName>
        <fullName evidence="10">Glycosyltransferase family 39 protein</fullName>
    </recommendedName>
</protein>
<evidence type="ECO:0000256" key="7">
    <source>
        <dbReference type="ARBA" id="ARBA00023136"/>
    </source>
</evidence>
<evidence type="ECO:0000256" key="6">
    <source>
        <dbReference type="ARBA" id="ARBA00022989"/>
    </source>
</evidence>
<evidence type="ECO:0000256" key="4">
    <source>
        <dbReference type="ARBA" id="ARBA00022679"/>
    </source>
</evidence>
<organism evidence="8 9">
    <name type="scientific">Xanthomonas perforans</name>
    <dbReference type="NCBI Taxonomy" id="442694"/>
    <lineage>
        <taxon>Bacteria</taxon>
        <taxon>Pseudomonadati</taxon>
        <taxon>Pseudomonadota</taxon>
        <taxon>Gammaproteobacteria</taxon>
        <taxon>Lysobacterales</taxon>
        <taxon>Lysobacteraceae</taxon>
        <taxon>Xanthomonas</taxon>
    </lineage>
</organism>
<comment type="subcellular location">
    <subcellularLocation>
        <location evidence="1">Cell membrane</location>
        <topology evidence="1">Multi-pass membrane protein</topology>
    </subcellularLocation>
</comment>
<reference evidence="8 9" key="1">
    <citation type="submission" date="2019-11" db="EMBL/GenBank/DDBJ databases">
        <title>Genome-resolved metagenomics to study the prevalence of co-infection and intraspecific heterogeneity among plant pathogen metapopulations.</title>
        <authorList>
            <person name="Newberry E."/>
            <person name="Bhandari R."/>
            <person name="Kemble J."/>
            <person name="Sikora E."/>
            <person name="Potnis N."/>
        </authorList>
    </citation>
    <scope>NUCLEOTIDE SEQUENCE [LARGE SCALE GENOMIC DNA]</scope>
    <source>
        <strain evidence="8">Xp_Tom_Tuscaloosa_18b</strain>
    </source>
</reference>
<dbReference type="GO" id="GO:0010041">
    <property type="term" value="P:response to iron(III) ion"/>
    <property type="evidence" value="ECO:0007669"/>
    <property type="project" value="TreeGrafter"/>
</dbReference>
<dbReference type="EMBL" id="JAAGYU010002879">
    <property type="protein sequence ID" value="NEL81710.1"/>
    <property type="molecule type" value="Genomic_DNA"/>
</dbReference>
<keyword evidence="7" id="KW-0472">Membrane</keyword>
<accession>A0A7X5SDC3</accession>
<dbReference type="Proteomes" id="UP000471082">
    <property type="component" value="Unassembled WGS sequence"/>
</dbReference>
<evidence type="ECO:0000256" key="3">
    <source>
        <dbReference type="ARBA" id="ARBA00022676"/>
    </source>
</evidence>